<evidence type="ECO:0008006" key="4">
    <source>
        <dbReference type="Google" id="ProtNLM"/>
    </source>
</evidence>
<reference evidence="2 3" key="1">
    <citation type="submission" date="2017-07" db="EMBL/GenBank/DDBJ databases">
        <title>Genome sequence of Streptomyces pluripotens MUSC 137T.</title>
        <authorList>
            <person name="Ser H.-L."/>
            <person name="Lee L.-H."/>
        </authorList>
    </citation>
    <scope>NUCLEOTIDE SEQUENCE [LARGE SCALE GENOMIC DNA]</scope>
    <source>
        <strain evidence="2 3">MUSC 137</strain>
    </source>
</reference>
<dbReference type="KEGG" id="splu:LK06_031435"/>
<evidence type="ECO:0000256" key="1">
    <source>
        <dbReference type="SAM" id="SignalP"/>
    </source>
</evidence>
<feature type="chain" id="PRO_5011312160" description="Ricin B lectin domain-containing protein" evidence="1">
    <location>
        <begin position="28"/>
        <end position="242"/>
    </location>
</feature>
<sequence length="242" mass="25769">MSLFRRITGSLLATGALLFAGALPAHAAPADTGTAAGATLATATATRVGPVRITVQGFGSGPDNIAYQMAFATAYGQAGRYGFSSGQCRVTFGPVHLLELPSGYGEWALELTCAGEPAVKSATRDLTRYNDGKTDHRSTTWNVPSAFKEEGVLGKLYMKPVAGTRPLYMCQVGKDTFTSQDVNCEGQRYVTRLGWIYASKPSGVSTRPIRRCTVLGSGEHFDSINMQCEGQHQEGILGYALT</sequence>
<proteinExistence type="predicted"/>
<accession>A0A221P6T1</accession>
<organism evidence="2 3">
    <name type="scientific">Streptomyces pluripotens</name>
    <dbReference type="NCBI Taxonomy" id="1355015"/>
    <lineage>
        <taxon>Bacteria</taxon>
        <taxon>Bacillati</taxon>
        <taxon>Actinomycetota</taxon>
        <taxon>Actinomycetes</taxon>
        <taxon>Kitasatosporales</taxon>
        <taxon>Streptomycetaceae</taxon>
        <taxon>Streptomyces</taxon>
    </lineage>
</organism>
<evidence type="ECO:0000313" key="2">
    <source>
        <dbReference type="EMBL" id="ASN27979.1"/>
    </source>
</evidence>
<feature type="signal peptide" evidence="1">
    <location>
        <begin position="1"/>
        <end position="27"/>
    </location>
</feature>
<dbReference type="Proteomes" id="UP000031501">
    <property type="component" value="Chromosome"/>
</dbReference>
<protein>
    <recommendedName>
        <fullName evidence="4">Ricin B lectin domain-containing protein</fullName>
    </recommendedName>
</protein>
<gene>
    <name evidence="2" type="ORF">LK07_32635</name>
</gene>
<dbReference type="STRING" id="1355015.LK06_031435"/>
<evidence type="ECO:0000313" key="3">
    <source>
        <dbReference type="Proteomes" id="UP000031501"/>
    </source>
</evidence>
<keyword evidence="3" id="KW-1185">Reference proteome</keyword>
<dbReference type="AlphaFoldDB" id="A0A221P6T1"/>
<keyword evidence="1" id="KW-0732">Signal</keyword>
<name>A0A221P6T1_9ACTN</name>
<dbReference type="EMBL" id="CP022433">
    <property type="protein sequence ID" value="ASN27979.1"/>
    <property type="molecule type" value="Genomic_DNA"/>
</dbReference>